<dbReference type="GO" id="GO:2000377">
    <property type="term" value="P:regulation of reactive oxygen species metabolic process"/>
    <property type="evidence" value="ECO:0007669"/>
    <property type="project" value="TreeGrafter"/>
</dbReference>
<organism evidence="1 2">
    <name type="scientific">Rhinolophus ferrumequinum</name>
    <name type="common">Greater horseshoe bat</name>
    <dbReference type="NCBI Taxonomy" id="59479"/>
    <lineage>
        <taxon>Eukaryota</taxon>
        <taxon>Metazoa</taxon>
        <taxon>Chordata</taxon>
        <taxon>Craniata</taxon>
        <taxon>Vertebrata</taxon>
        <taxon>Euteleostomi</taxon>
        <taxon>Mammalia</taxon>
        <taxon>Eutheria</taxon>
        <taxon>Laurasiatheria</taxon>
        <taxon>Chiroptera</taxon>
        <taxon>Yinpterochiroptera</taxon>
        <taxon>Rhinolophoidea</taxon>
        <taxon>Rhinolophidae</taxon>
        <taxon>Rhinolophinae</taxon>
        <taxon>Rhinolophus</taxon>
    </lineage>
</organism>
<sequence length="117" mass="13067">MSCAGAVATCSVWWLRTGAPRPLSAYGRRILVRFCSSGMLADNINRATVHRILRVDHAGEYGANRIYAGQMAVLGRSSVGPVIQVREPPCLGRRERWRVPWPWRSLLHVTTTTRSGH</sequence>
<dbReference type="Proteomes" id="UP000585614">
    <property type="component" value="Unassembled WGS sequence"/>
</dbReference>
<dbReference type="PANTHER" id="PTHR11237">
    <property type="entry name" value="COENZYME Q10 BIOSYNTHESIS PROTEIN 7"/>
    <property type="match status" value="1"/>
</dbReference>
<dbReference type="GO" id="GO:0006744">
    <property type="term" value="P:ubiquinone biosynthetic process"/>
    <property type="evidence" value="ECO:0007669"/>
    <property type="project" value="InterPro"/>
</dbReference>
<dbReference type="EMBL" id="JACAGC010000029">
    <property type="protein sequence ID" value="KAF6272318.1"/>
    <property type="molecule type" value="Genomic_DNA"/>
</dbReference>
<proteinExistence type="predicted"/>
<dbReference type="GO" id="GO:0005743">
    <property type="term" value="C:mitochondrial inner membrane"/>
    <property type="evidence" value="ECO:0007669"/>
    <property type="project" value="TreeGrafter"/>
</dbReference>
<dbReference type="Pfam" id="PF03232">
    <property type="entry name" value="COQ7"/>
    <property type="match status" value="1"/>
</dbReference>
<protein>
    <submittedName>
        <fullName evidence="1">Coenzyme Q7, hydroxylase</fullName>
    </submittedName>
</protein>
<accession>A0A7J7R868</accession>
<evidence type="ECO:0000313" key="2">
    <source>
        <dbReference type="Proteomes" id="UP000585614"/>
    </source>
</evidence>
<dbReference type="AlphaFoldDB" id="A0A7J7R868"/>
<comment type="caution">
    <text evidence="1">The sequence shown here is derived from an EMBL/GenBank/DDBJ whole genome shotgun (WGS) entry which is preliminary data.</text>
</comment>
<dbReference type="GO" id="GO:0010468">
    <property type="term" value="P:regulation of gene expression"/>
    <property type="evidence" value="ECO:0007669"/>
    <property type="project" value="TreeGrafter"/>
</dbReference>
<dbReference type="PANTHER" id="PTHR11237:SF4">
    <property type="entry name" value="5-DEMETHOXYUBIQUINONE HYDROXYLASE, MITOCHONDRIAL"/>
    <property type="match status" value="1"/>
</dbReference>
<dbReference type="GO" id="GO:0005634">
    <property type="term" value="C:nucleus"/>
    <property type="evidence" value="ECO:0007669"/>
    <property type="project" value="TreeGrafter"/>
</dbReference>
<evidence type="ECO:0000313" key="1">
    <source>
        <dbReference type="EMBL" id="KAF6272318.1"/>
    </source>
</evidence>
<gene>
    <name evidence="1" type="ORF">mRhiFer1_003230</name>
</gene>
<dbReference type="GO" id="GO:0008682">
    <property type="term" value="F:3-demethoxyubiquinol 3-hydroxylase activity"/>
    <property type="evidence" value="ECO:0007669"/>
    <property type="project" value="TreeGrafter"/>
</dbReference>
<reference evidence="1 2" key="1">
    <citation type="journal article" date="2020" name="Nature">
        <title>Six reference-quality genomes reveal evolution of bat adaptations.</title>
        <authorList>
            <person name="Jebb D."/>
            <person name="Huang Z."/>
            <person name="Pippel M."/>
            <person name="Hughes G.M."/>
            <person name="Lavrichenko K."/>
            <person name="Devanna P."/>
            <person name="Winkler S."/>
            <person name="Jermiin L.S."/>
            <person name="Skirmuntt E.C."/>
            <person name="Katzourakis A."/>
            <person name="Burkitt-Gray L."/>
            <person name="Ray D.A."/>
            <person name="Sullivan K.A.M."/>
            <person name="Roscito J.G."/>
            <person name="Kirilenko B.M."/>
            <person name="Davalos L.M."/>
            <person name="Corthals A.P."/>
            <person name="Power M.L."/>
            <person name="Jones G."/>
            <person name="Ransome R.D."/>
            <person name="Dechmann D.K.N."/>
            <person name="Locatelli A.G."/>
            <person name="Puechmaille S.J."/>
            <person name="Fedrigo O."/>
            <person name="Jarvis E.D."/>
            <person name="Hiller M."/>
            <person name="Vernes S.C."/>
            <person name="Myers E.W."/>
            <person name="Teeling E.C."/>
        </authorList>
    </citation>
    <scope>NUCLEOTIDE SEQUENCE [LARGE SCALE GENOMIC DNA]</scope>
    <source>
        <strain evidence="1">MRhiFer1</strain>
        <tissue evidence="1">Lung</tissue>
    </source>
</reference>
<name>A0A7J7R868_RHIFE</name>
<dbReference type="GO" id="GO:0008340">
    <property type="term" value="P:determination of adult lifespan"/>
    <property type="evidence" value="ECO:0007669"/>
    <property type="project" value="TreeGrafter"/>
</dbReference>
<dbReference type="InterPro" id="IPR011566">
    <property type="entry name" value="Ubq_synth_Coq7"/>
</dbReference>